<organism evidence="2 3">
    <name type="scientific">Pelagibacterium flavum</name>
    <dbReference type="NCBI Taxonomy" id="2984530"/>
    <lineage>
        <taxon>Bacteria</taxon>
        <taxon>Pseudomonadati</taxon>
        <taxon>Pseudomonadota</taxon>
        <taxon>Alphaproteobacteria</taxon>
        <taxon>Hyphomicrobiales</taxon>
        <taxon>Devosiaceae</taxon>
        <taxon>Pelagibacterium</taxon>
    </lineage>
</organism>
<dbReference type="Proteomes" id="UP001163882">
    <property type="component" value="Chromosome"/>
</dbReference>
<feature type="transmembrane region" description="Helical" evidence="1">
    <location>
        <begin position="74"/>
        <end position="98"/>
    </location>
</feature>
<feature type="transmembrane region" description="Helical" evidence="1">
    <location>
        <begin position="40"/>
        <end position="62"/>
    </location>
</feature>
<dbReference type="EMBL" id="CP107716">
    <property type="protein sequence ID" value="UYQ71819.1"/>
    <property type="molecule type" value="Genomic_DNA"/>
</dbReference>
<keyword evidence="1" id="KW-1133">Transmembrane helix</keyword>
<accession>A0ABY6IN55</accession>
<reference evidence="2" key="1">
    <citation type="submission" date="2022-10" db="EMBL/GenBank/DDBJ databases">
        <title>YIM 151497 complete genome.</title>
        <authorList>
            <person name="Chen X."/>
        </authorList>
    </citation>
    <scope>NUCLEOTIDE SEQUENCE</scope>
    <source>
        <strain evidence="2">YIM 151497</strain>
    </source>
</reference>
<keyword evidence="3" id="KW-1185">Reference proteome</keyword>
<sequence length="200" mass="20973">MVDRRSKLIEEGASAVGGTWNLMLGRPDALSRFDFSQRGLAGSFIALIVAFVVFTAITEMGAAARQTMSPAGQLFITGTLIAARFVALRVVLPCLDALHGFRPVMVASNWVNAIAVGGLVGVTFCVAFAGALMLGPTAGETLVAIILTLWAAIAIATFIAEINILRIIAGLRGSEVVMVLAAQLFAMILAVFILAQLPLD</sequence>
<feature type="transmembrane region" description="Helical" evidence="1">
    <location>
        <begin position="110"/>
        <end position="135"/>
    </location>
</feature>
<evidence type="ECO:0000313" key="3">
    <source>
        <dbReference type="Proteomes" id="UP001163882"/>
    </source>
</evidence>
<keyword evidence="1" id="KW-0472">Membrane</keyword>
<name>A0ABY6IN55_9HYPH</name>
<feature type="transmembrane region" description="Helical" evidence="1">
    <location>
        <begin position="141"/>
        <end position="164"/>
    </location>
</feature>
<proteinExistence type="predicted"/>
<evidence type="ECO:0000256" key="1">
    <source>
        <dbReference type="SAM" id="Phobius"/>
    </source>
</evidence>
<feature type="transmembrane region" description="Helical" evidence="1">
    <location>
        <begin position="176"/>
        <end position="197"/>
    </location>
</feature>
<keyword evidence="1" id="KW-0812">Transmembrane</keyword>
<dbReference type="RefSeq" id="WP_264225466.1">
    <property type="nucleotide sequence ID" value="NZ_CP107716.1"/>
</dbReference>
<protein>
    <submittedName>
        <fullName evidence="2">Uncharacterized protein</fullName>
    </submittedName>
</protein>
<evidence type="ECO:0000313" key="2">
    <source>
        <dbReference type="EMBL" id="UYQ71819.1"/>
    </source>
</evidence>
<gene>
    <name evidence="2" type="ORF">OF122_17525</name>
</gene>